<feature type="domain" description="MRH" evidence="6">
    <location>
        <begin position="450"/>
        <end position="566"/>
    </location>
</feature>
<dbReference type="InterPro" id="IPR002172">
    <property type="entry name" value="LDrepeatLR_classA_rpt"/>
</dbReference>
<protein>
    <recommendedName>
        <fullName evidence="1">Glucosidase 2 subunit beta</fullName>
    </recommendedName>
</protein>
<evidence type="ECO:0000259" key="6">
    <source>
        <dbReference type="PROSITE" id="PS51914"/>
    </source>
</evidence>
<dbReference type="Gene3D" id="2.70.130.10">
    <property type="entry name" value="Mannose-6-phosphate receptor binding domain"/>
    <property type="match status" value="1"/>
</dbReference>
<dbReference type="InterPro" id="IPR028146">
    <property type="entry name" value="PRKCSH_N"/>
</dbReference>
<proteinExistence type="predicted"/>
<feature type="compositionally biased region" description="Acidic residues" evidence="5">
    <location>
        <begin position="326"/>
        <end position="349"/>
    </location>
</feature>
<dbReference type="Proteomes" id="UP000886520">
    <property type="component" value="Chromosome 15"/>
</dbReference>
<dbReference type="InterPro" id="IPR009011">
    <property type="entry name" value="Man6P_isomerase_rcpt-bd_dom_sf"/>
</dbReference>
<gene>
    <name evidence="7" type="ORF">GOP47_0015789</name>
</gene>
<dbReference type="Pfam" id="PF13015">
    <property type="entry name" value="PRKCSH_1"/>
    <property type="match status" value="1"/>
</dbReference>
<evidence type="ECO:0000256" key="3">
    <source>
        <dbReference type="ARBA" id="ARBA00022824"/>
    </source>
</evidence>
<feature type="region of interest" description="Disordered" evidence="5">
    <location>
        <begin position="1"/>
        <end position="29"/>
    </location>
</feature>
<dbReference type="PANTHER" id="PTHR12630:SF1">
    <property type="entry name" value="GLUCOSIDASE 2 SUBUNIT BETA"/>
    <property type="match status" value="1"/>
</dbReference>
<dbReference type="InterPro" id="IPR039794">
    <property type="entry name" value="Gtb1-like"/>
</dbReference>
<evidence type="ECO:0000256" key="1">
    <source>
        <dbReference type="ARBA" id="ARBA00022387"/>
    </source>
</evidence>
<dbReference type="EMBL" id="JABFUD020000015">
    <property type="protein sequence ID" value="KAI5069488.1"/>
    <property type="molecule type" value="Genomic_DNA"/>
</dbReference>
<evidence type="ECO:0000256" key="4">
    <source>
        <dbReference type="ARBA" id="ARBA00023157"/>
    </source>
</evidence>
<keyword evidence="4" id="KW-1015">Disulfide bond</keyword>
<feature type="compositionally biased region" description="Acidic residues" evidence="5">
    <location>
        <begin position="359"/>
        <end position="384"/>
    </location>
</feature>
<evidence type="ECO:0000313" key="8">
    <source>
        <dbReference type="Proteomes" id="UP000886520"/>
    </source>
</evidence>
<name>A0A9D4ZBJ0_ADICA</name>
<dbReference type="GO" id="GO:0006491">
    <property type="term" value="P:N-glycan processing"/>
    <property type="evidence" value="ECO:0007669"/>
    <property type="project" value="TreeGrafter"/>
</dbReference>
<dbReference type="GO" id="GO:0017177">
    <property type="term" value="C:glucosidase II complex"/>
    <property type="evidence" value="ECO:0007669"/>
    <property type="project" value="TreeGrafter"/>
</dbReference>
<evidence type="ECO:0000256" key="5">
    <source>
        <dbReference type="SAM" id="MobiDB-lite"/>
    </source>
</evidence>
<dbReference type="PANTHER" id="PTHR12630">
    <property type="entry name" value="N-LINKED OLIGOSACCHARIDE PROCESSING"/>
    <property type="match status" value="1"/>
</dbReference>
<accession>A0A9D4ZBJ0</accession>
<keyword evidence="8" id="KW-1185">Reference proteome</keyword>
<feature type="compositionally biased region" description="Basic and acidic residues" evidence="5">
    <location>
        <begin position="236"/>
        <end position="274"/>
    </location>
</feature>
<dbReference type="PROSITE" id="PS51914">
    <property type="entry name" value="MRH"/>
    <property type="match status" value="1"/>
</dbReference>
<dbReference type="Pfam" id="PF12999">
    <property type="entry name" value="PRKCSH-like"/>
    <property type="match status" value="1"/>
</dbReference>
<feature type="region of interest" description="Disordered" evidence="5">
    <location>
        <begin position="236"/>
        <end position="399"/>
    </location>
</feature>
<evidence type="ECO:0000256" key="2">
    <source>
        <dbReference type="ARBA" id="ARBA00022729"/>
    </source>
</evidence>
<comment type="caution">
    <text evidence="7">The sequence shown here is derived from an EMBL/GenBank/DDBJ whole genome shotgun (WGS) entry which is preliminary data.</text>
</comment>
<feature type="compositionally biased region" description="Basic and acidic residues" evidence="5">
    <location>
        <begin position="302"/>
        <end position="313"/>
    </location>
</feature>
<organism evidence="7 8">
    <name type="scientific">Adiantum capillus-veneris</name>
    <name type="common">Maidenhair fern</name>
    <dbReference type="NCBI Taxonomy" id="13818"/>
    <lineage>
        <taxon>Eukaryota</taxon>
        <taxon>Viridiplantae</taxon>
        <taxon>Streptophyta</taxon>
        <taxon>Embryophyta</taxon>
        <taxon>Tracheophyta</taxon>
        <taxon>Polypodiopsida</taxon>
        <taxon>Polypodiidae</taxon>
        <taxon>Polypodiales</taxon>
        <taxon>Pteridineae</taxon>
        <taxon>Pteridaceae</taxon>
        <taxon>Vittarioideae</taxon>
        <taxon>Adiantum</taxon>
    </lineage>
</organism>
<dbReference type="OrthoDB" id="28322at2759"/>
<dbReference type="SUPFAM" id="SSF50911">
    <property type="entry name" value="Mannose 6-phosphate receptor domain"/>
    <property type="match status" value="1"/>
</dbReference>
<keyword evidence="2" id="KW-0732">Signal</keyword>
<dbReference type="CDD" id="cd00112">
    <property type="entry name" value="LDLa"/>
    <property type="match status" value="1"/>
</dbReference>
<reference evidence="7" key="1">
    <citation type="submission" date="2021-01" db="EMBL/GenBank/DDBJ databases">
        <title>Adiantum capillus-veneris genome.</title>
        <authorList>
            <person name="Fang Y."/>
            <person name="Liao Q."/>
        </authorList>
    </citation>
    <scope>NUCLEOTIDE SEQUENCE</scope>
    <source>
        <strain evidence="7">H3</strain>
        <tissue evidence="7">Leaf</tissue>
    </source>
</reference>
<dbReference type="InterPro" id="IPR044865">
    <property type="entry name" value="MRH_dom"/>
</dbReference>
<dbReference type="AlphaFoldDB" id="A0A9D4ZBJ0"/>
<dbReference type="InterPro" id="IPR036607">
    <property type="entry name" value="PRKCSH"/>
</dbReference>
<evidence type="ECO:0000313" key="7">
    <source>
        <dbReference type="EMBL" id="KAI5069488.1"/>
    </source>
</evidence>
<keyword evidence="3" id="KW-0256">Endoplasmic reticulum</keyword>
<sequence>MPKSKSTIGQGPPPSGTSSEHLRSKAPPRRHWIRHAQLNLESRHGRPDWSNENLASLLVAVLSLTTAISTNFRGISPQDEGYYRTETIKCKDGSKSFSADRLNDEFCDCADGTDEPGTSACPNGKFYCRNKGHTPVEIFSSRVNDGICDCCDGSDEYDGKVKCSNTCSQAGKVLKEKLEKKIATFQAGLDVRKRDVEHTKHTIAKEKSELSALKQEEKKLKDQVQKLKEKKEAIEKAEQEEKVKREKEEKARKQAEVQEDLKEEEKIEPVKEDSSSDDSTAGSPEEETGQVDSSEIGSLEENEQKGLSKEELGRLVASRWTGENPNVEEDGEEKTEDNSNPEDEDTSYDDVEHERDDEASAEDEDDEDDEKDVVDDHNEADEAADAFVSTGGEIKNDGPWWNKLKNKLKNFSNSIISPFKSPVDKSEADAVRKDFKESSSKLSEIQSKISDLEKKLEQDFGKDGEFYGLYGQCHELRIKKYTYKVCPFRNAVQVEGHSTTTLGNWDGFKDDYKNMYFVRGDRCWSGPDRSLKVKLRCGAKVELRDVDEPSRCEYVAELSTPAVCLEERLKGLEQRLRNQGEGPHDEL</sequence>